<reference evidence="1 2" key="1">
    <citation type="submission" date="2020-01" db="EMBL/GenBank/DDBJ databases">
        <title>Investigation of new actinobacteria for the biodesulphurisation of diesel fuel.</title>
        <authorList>
            <person name="Athi Narayanan S.M."/>
        </authorList>
    </citation>
    <scope>NUCLEOTIDE SEQUENCE [LARGE SCALE GENOMIC DNA]</scope>
    <source>
        <strain evidence="1 2">213E</strain>
    </source>
</reference>
<dbReference type="Proteomes" id="UP000466307">
    <property type="component" value="Unassembled WGS sequence"/>
</dbReference>
<name>A0A7K3LRP6_9ACTN</name>
<proteinExistence type="predicted"/>
<protein>
    <submittedName>
        <fullName evidence="1">Uncharacterized protein</fullName>
    </submittedName>
</protein>
<evidence type="ECO:0000313" key="1">
    <source>
        <dbReference type="EMBL" id="NDK90898.1"/>
    </source>
</evidence>
<organism evidence="1 2">
    <name type="scientific">Gordonia desulfuricans</name>
    <dbReference type="NCBI Taxonomy" id="89051"/>
    <lineage>
        <taxon>Bacteria</taxon>
        <taxon>Bacillati</taxon>
        <taxon>Actinomycetota</taxon>
        <taxon>Actinomycetes</taxon>
        <taxon>Mycobacteriales</taxon>
        <taxon>Gordoniaceae</taxon>
        <taxon>Gordonia</taxon>
    </lineage>
</organism>
<sequence>MGDVDATVGEAVHDLVEVVGVDQRHRHDHRTVPLGDGVGEGRDHRRPPLRPVLEVAARVGGQHLVDAVSDQLGIGDCAFPQRRASSNAVWVLPAPKAPLIQTSMAPSVGTGP</sequence>
<accession>A0A7K3LRP6</accession>
<evidence type="ECO:0000313" key="2">
    <source>
        <dbReference type="Proteomes" id="UP000466307"/>
    </source>
</evidence>
<dbReference type="RefSeq" id="WP_157079575.1">
    <property type="nucleotide sequence ID" value="NZ_JAADZU010000050.1"/>
</dbReference>
<dbReference type="AlphaFoldDB" id="A0A7K3LRP6"/>
<dbReference type="EMBL" id="JAADZU010000050">
    <property type="protein sequence ID" value="NDK90898.1"/>
    <property type="molecule type" value="Genomic_DNA"/>
</dbReference>
<comment type="caution">
    <text evidence="1">The sequence shown here is derived from an EMBL/GenBank/DDBJ whole genome shotgun (WGS) entry which is preliminary data.</text>
</comment>
<gene>
    <name evidence="1" type="ORF">GYA93_15095</name>
</gene>
<keyword evidence="2" id="KW-1185">Reference proteome</keyword>